<keyword evidence="6" id="KW-1185">Reference proteome</keyword>
<dbReference type="Gene3D" id="1.25.40.10">
    <property type="entry name" value="Tetratricopeptide repeat domain"/>
    <property type="match status" value="2"/>
</dbReference>
<feature type="repeat" description="TPR" evidence="3">
    <location>
        <begin position="272"/>
        <end position="305"/>
    </location>
</feature>
<dbReference type="OrthoDB" id="185045at2"/>
<dbReference type="PANTHER" id="PTHR45641:SF19">
    <property type="entry name" value="NEPHROCYSTIN-3"/>
    <property type="match status" value="1"/>
</dbReference>
<organism evidence="5 6">
    <name type="scientific">Uabimicrobium amorphum</name>
    <dbReference type="NCBI Taxonomy" id="2596890"/>
    <lineage>
        <taxon>Bacteria</taxon>
        <taxon>Pseudomonadati</taxon>
        <taxon>Planctomycetota</taxon>
        <taxon>Candidatus Uabimicrobiia</taxon>
        <taxon>Candidatus Uabimicrobiales</taxon>
        <taxon>Candidatus Uabimicrobiaceae</taxon>
        <taxon>Candidatus Uabimicrobium</taxon>
    </lineage>
</organism>
<reference evidence="5 6" key="1">
    <citation type="submission" date="2019-08" db="EMBL/GenBank/DDBJ databases">
        <title>Complete genome sequence of Candidatus Uab amorphum.</title>
        <authorList>
            <person name="Shiratori T."/>
            <person name="Suzuki S."/>
            <person name="Kakizawa Y."/>
            <person name="Ishida K."/>
        </authorList>
    </citation>
    <scope>NUCLEOTIDE SEQUENCE [LARGE SCALE GENOMIC DNA]</scope>
    <source>
        <strain evidence="5 6">SRT547</strain>
    </source>
</reference>
<dbReference type="PANTHER" id="PTHR45641">
    <property type="entry name" value="TETRATRICOPEPTIDE REPEAT PROTEIN (AFU_ORTHOLOGUE AFUA_6G03870)"/>
    <property type="match status" value="1"/>
</dbReference>
<accession>A0A5S9ITU8</accession>
<dbReference type="SUPFAM" id="SSF48452">
    <property type="entry name" value="TPR-like"/>
    <property type="match status" value="1"/>
</dbReference>
<evidence type="ECO:0000256" key="4">
    <source>
        <dbReference type="SAM" id="Phobius"/>
    </source>
</evidence>
<dbReference type="Pfam" id="PF13424">
    <property type="entry name" value="TPR_12"/>
    <property type="match status" value="2"/>
</dbReference>
<evidence type="ECO:0000256" key="3">
    <source>
        <dbReference type="PROSITE-ProRule" id="PRU00339"/>
    </source>
</evidence>
<dbReference type="AlphaFoldDB" id="A0A5S9ITU8"/>
<evidence type="ECO:0000256" key="2">
    <source>
        <dbReference type="ARBA" id="ARBA00022803"/>
    </source>
</evidence>
<dbReference type="PROSITE" id="PS50005">
    <property type="entry name" value="TPR"/>
    <property type="match status" value="1"/>
</dbReference>
<keyword evidence="4" id="KW-0812">Transmembrane</keyword>
<feature type="transmembrane region" description="Helical" evidence="4">
    <location>
        <begin position="109"/>
        <end position="134"/>
    </location>
</feature>
<dbReference type="SMART" id="SM00028">
    <property type="entry name" value="TPR"/>
    <property type="match status" value="4"/>
</dbReference>
<keyword evidence="4" id="KW-0472">Membrane</keyword>
<dbReference type="RefSeq" id="WP_151970531.1">
    <property type="nucleotide sequence ID" value="NZ_AP019860.1"/>
</dbReference>
<keyword evidence="4" id="KW-1133">Transmembrane helix</keyword>
<dbReference type="InterPro" id="IPR011990">
    <property type="entry name" value="TPR-like_helical_dom_sf"/>
</dbReference>
<evidence type="ECO:0000313" key="5">
    <source>
        <dbReference type="EMBL" id="BBM86475.1"/>
    </source>
</evidence>
<dbReference type="KEGG" id="uam:UABAM_04861"/>
<dbReference type="Proteomes" id="UP000326354">
    <property type="component" value="Chromosome"/>
</dbReference>
<protein>
    <recommendedName>
        <fullName evidence="7">Tetratricopeptide repeat protein</fullName>
    </recommendedName>
</protein>
<gene>
    <name evidence="5" type="ORF">UABAM_04861</name>
</gene>
<keyword evidence="1" id="KW-0677">Repeat</keyword>
<proteinExistence type="predicted"/>
<keyword evidence="2 3" id="KW-0802">TPR repeat</keyword>
<evidence type="ECO:0000313" key="6">
    <source>
        <dbReference type="Proteomes" id="UP000326354"/>
    </source>
</evidence>
<dbReference type="InterPro" id="IPR019734">
    <property type="entry name" value="TPR_rpt"/>
</dbReference>
<feature type="transmembrane region" description="Helical" evidence="4">
    <location>
        <begin position="84"/>
        <end position="103"/>
    </location>
</feature>
<name>A0A5S9ITU8_UABAM</name>
<sequence length="472" mass="54136">MGMAEVFLGLKRYIAKGDVAIALQHLQQTNPKTTKAFFRVVRKNNSTKLIAGGFWNPHIAIDESPHGILFTFLANKKLQWTFRILFEGIIAACVAIALTYFIIPLAAPLVYASILAVALPTVIFLGAVIFLRIIQRECMREMVAQISEILKEELIVCQQIVTKSATPRSWLKVILPSVIGIGFALAIAVGTHLLAWNYWCKGLYAQSENLCRPVQMIVHYVLGENNSIAADTSYYLAECLRCQGKNEEALQLYQSSLQQMETFLGGKHIYIADICYNMARIYDRQKEYVKAQQYYKRAIDTLSSQFPTYISLARIRNRLAMLLLKQDNVDRAEKEQREAIRIDKLYGRVHQGVAENLNDLGCILYHKNELQAAFELFAESLDLKMRIFGKKHYTLYATLYNLSVVSEKLQQDEQAQMYRDWAQQCFKRWFRNVKKLEGKASAQHIATVYHHMYEVPHFFSRSNVTLSLVGNY</sequence>
<dbReference type="EMBL" id="AP019860">
    <property type="protein sequence ID" value="BBM86475.1"/>
    <property type="molecule type" value="Genomic_DNA"/>
</dbReference>
<evidence type="ECO:0000256" key="1">
    <source>
        <dbReference type="ARBA" id="ARBA00022737"/>
    </source>
</evidence>
<evidence type="ECO:0008006" key="7">
    <source>
        <dbReference type="Google" id="ProtNLM"/>
    </source>
</evidence>
<feature type="transmembrane region" description="Helical" evidence="4">
    <location>
        <begin position="173"/>
        <end position="199"/>
    </location>
</feature>